<dbReference type="EMBL" id="JACYCF010000002">
    <property type="protein sequence ID" value="KAF8759636.1"/>
    <property type="molecule type" value="Genomic_DNA"/>
</dbReference>
<feature type="region of interest" description="Disordered" evidence="1">
    <location>
        <begin position="1"/>
        <end position="38"/>
    </location>
</feature>
<proteinExistence type="predicted"/>
<feature type="compositionally biased region" description="Basic and acidic residues" evidence="1">
    <location>
        <begin position="14"/>
        <end position="31"/>
    </location>
</feature>
<evidence type="ECO:0000256" key="1">
    <source>
        <dbReference type="SAM" id="MobiDB-lite"/>
    </source>
</evidence>
<protein>
    <submittedName>
        <fullName evidence="2">Uncharacterized protein</fullName>
    </submittedName>
</protein>
<reference evidence="2" key="1">
    <citation type="submission" date="2020-09" db="EMBL/GenBank/DDBJ databases">
        <title>Comparative genome analyses of four rice-infecting Rhizoctonia solani isolates reveal extensive enrichment of homogalacturonan modification genes.</title>
        <authorList>
            <person name="Lee D.-Y."/>
            <person name="Jeon J."/>
            <person name="Kim K.-T."/>
            <person name="Cheong K."/>
            <person name="Song H."/>
            <person name="Choi G."/>
            <person name="Ko J."/>
            <person name="Opiyo S.O."/>
            <person name="Zuo S."/>
            <person name="Madhav S."/>
            <person name="Lee Y.-H."/>
            <person name="Wang G.-L."/>
        </authorList>
    </citation>
    <scope>NUCLEOTIDE SEQUENCE</scope>
    <source>
        <strain evidence="2">AG1-IA B2</strain>
    </source>
</reference>
<feature type="compositionally biased region" description="Basic and acidic residues" evidence="1">
    <location>
        <begin position="85"/>
        <end position="98"/>
    </location>
</feature>
<accession>A0A8H7M9F2</accession>
<comment type="caution">
    <text evidence="2">The sequence shown here is derived from an EMBL/GenBank/DDBJ whole genome shotgun (WGS) entry which is preliminary data.</text>
</comment>
<evidence type="ECO:0000313" key="3">
    <source>
        <dbReference type="Proteomes" id="UP000614334"/>
    </source>
</evidence>
<feature type="region of interest" description="Disordered" evidence="1">
    <location>
        <begin position="51"/>
        <end position="103"/>
    </location>
</feature>
<dbReference type="InterPro" id="IPR036397">
    <property type="entry name" value="RNaseH_sf"/>
</dbReference>
<dbReference type="Proteomes" id="UP000614334">
    <property type="component" value="Unassembled WGS sequence"/>
</dbReference>
<dbReference type="AlphaFoldDB" id="A0A8H7M9F2"/>
<gene>
    <name evidence="2" type="ORF">RHS01_01537</name>
</gene>
<dbReference type="Gene3D" id="3.30.420.10">
    <property type="entry name" value="Ribonuclease H-like superfamily/Ribonuclease H"/>
    <property type="match status" value="1"/>
</dbReference>
<evidence type="ECO:0000313" key="2">
    <source>
        <dbReference type="EMBL" id="KAF8759636.1"/>
    </source>
</evidence>
<organism evidence="2 3">
    <name type="scientific">Rhizoctonia solani</name>
    <dbReference type="NCBI Taxonomy" id="456999"/>
    <lineage>
        <taxon>Eukaryota</taxon>
        <taxon>Fungi</taxon>
        <taxon>Dikarya</taxon>
        <taxon>Basidiomycota</taxon>
        <taxon>Agaricomycotina</taxon>
        <taxon>Agaricomycetes</taxon>
        <taxon>Cantharellales</taxon>
        <taxon>Ceratobasidiaceae</taxon>
        <taxon>Rhizoctonia</taxon>
    </lineage>
</organism>
<dbReference type="GO" id="GO:0003676">
    <property type="term" value="F:nucleic acid binding"/>
    <property type="evidence" value="ECO:0007669"/>
    <property type="project" value="InterPro"/>
</dbReference>
<name>A0A8H7M9F2_9AGAM</name>
<sequence length="203" mass="22933">MPAKAWVMTRRLPKAWDSHDPTLPHPPEPKRRQTAVPSPIVRLAALSHPESEFQTPYLNPPGPGKSLPRQTTIRLPPCRLPKRLPSKDCGKRQPPDRRTRARGNPDWILRRFKEVRSGVRKVGVGYSIVWKKEEVAKFSGGIGPRADIFDAEMLALALIVCRCMQFAKSHNILRIHIFSDNLAAVRIINKCSPHAAQYASILF</sequence>